<dbReference type="GO" id="GO:0042597">
    <property type="term" value="C:periplasmic space"/>
    <property type="evidence" value="ECO:0007669"/>
    <property type="project" value="UniProtKB-SubCell"/>
</dbReference>
<gene>
    <name evidence="3" type="ORF">DES41_107109</name>
</gene>
<dbReference type="AlphaFoldDB" id="A0A368XNK1"/>
<evidence type="ECO:0000313" key="3">
    <source>
        <dbReference type="EMBL" id="RCW68588.1"/>
    </source>
</evidence>
<comment type="subcellular location">
    <subcellularLocation>
        <location evidence="1">Periplasm</location>
    </subcellularLocation>
</comment>
<comment type="similarity">
    <text evidence="1">Belongs to the thioredoxin family. DsbC subfamily.</text>
</comment>
<dbReference type="PANTHER" id="PTHR35272">
    <property type="entry name" value="THIOL:DISULFIDE INTERCHANGE PROTEIN DSBC-RELATED"/>
    <property type="match status" value="1"/>
</dbReference>
<evidence type="ECO:0000256" key="1">
    <source>
        <dbReference type="RuleBase" id="RU364038"/>
    </source>
</evidence>
<protein>
    <recommendedName>
        <fullName evidence="1">Thiol:disulfide interchange protein</fullName>
    </recommendedName>
</protein>
<reference evidence="3 4" key="1">
    <citation type="submission" date="2018-07" db="EMBL/GenBank/DDBJ databases">
        <title>Genomic Encyclopedia of Type Strains, Phase IV (KMG-IV): sequencing the most valuable type-strain genomes for metagenomic binning, comparative biology and taxonomic classification.</title>
        <authorList>
            <person name="Goeker M."/>
        </authorList>
    </citation>
    <scope>NUCLEOTIDE SEQUENCE [LARGE SCALE GENOMIC DNA]</scope>
    <source>
        <strain evidence="3 4">DSM 21634</strain>
    </source>
</reference>
<dbReference type="Gene3D" id="3.40.30.10">
    <property type="entry name" value="Glutaredoxin"/>
    <property type="match status" value="1"/>
</dbReference>
<organism evidence="3 4">
    <name type="scientific">Pseudorhodoferax soli</name>
    <dbReference type="NCBI Taxonomy" id="545864"/>
    <lineage>
        <taxon>Bacteria</taxon>
        <taxon>Pseudomonadati</taxon>
        <taxon>Pseudomonadota</taxon>
        <taxon>Betaproteobacteria</taxon>
        <taxon>Burkholderiales</taxon>
        <taxon>Comamonadaceae</taxon>
    </lineage>
</organism>
<proteinExistence type="inferred from homology"/>
<dbReference type="Proteomes" id="UP000252884">
    <property type="component" value="Unassembled WGS sequence"/>
</dbReference>
<dbReference type="InterPro" id="IPR051470">
    <property type="entry name" value="Thiol:disulfide_interchange"/>
</dbReference>
<dbReference type="NCBIfam" id="NF008657">
    <property type="entry name" value="PRK11657.1"/>
    <property type="match status" value="1"/>
</dbReference>
<dbReference type="InterPro" id="IPR033954">
    <property type="entry name" value="DiS-bond_Isoase_DsbC/G"/>
</dbReference>
<comment type="function">
    <text evidence="1">Required for disulfide bond formation in some periplasmic proteins. Acts by transferring its disulfide bond to other proteins and is reduced in the process.</text>
</comment>
<dbReference type="SUPFAM" id="SSF52833">
    <property type="entry name" value="Thioredoxin-like"/>
    <property type="match status" value="1"/>
</dbReference>
<evidence type="ECO:0000259" key="2">
    <source>
        <dbReference type="Pfam" id="PF13098"/>
    </source>
</evidence>
<dbReference type="CDD" id="cd03020">
    <property type="entry name" value="DsbA_DsbC_DsbG"/>
    <property type="match status" value="1"/>
</dbReference>
<keyword evidence="1" id="KW-0574">Periplasm</keyword>
<keyword evidence="1" id="KW-0732">Signal</keyword>
<name>A0A368XNK1_9BURK</name>
<sequence>MQSRPTEFSRRHLICASGAALGLFAGRTPASQPAVDDASVLWSDLEKAPWISGGGAAAQRIVYVFSDPNCIWCHRFWEASRPWVDAGKVQLRYLIVGLVRPDSARKAAAILGAKDPAQAIQDHEKAYDRGGVSPLPAVPENTARTLENNLRLMRSIGFRGTPALVYRDARGEVTAMAGFPKTEDGLASVLGKR</sequence>
<keyword evidence="4" id="KW-1185">Reference proteome</keyword>
<dbReference type="EMBL" id="QPJK01000007">
    <property type="protein sequence ID" value="RCW68588.1"/>
    <property type="molecule type" value="Genomic_DNA"/>
</dbReference>
<dbReference type="Pfam" id="PF13098">
    <property type="entry name" value="Thioredoxin_2"/>
    <property type="match status" value="1"/>
</dbReference>
<evidence type="ECO:0000313" key="4">
    <source>
        <dbReference type="Proteomes" id="UP000252884"/>
    </source>
</evidence>
<dbReference type="InterPro" id="IPR036249">
    <property type="entry name" value="Thioredoxin-like_sf"/>
</dbReference>
<dbReference type="InterPro" id="IPR012336">
    <property type="entry name" value="Thioredoxin-like_fold"/>
</dbReference>
<feature type="domain" description="Thioredoxin-like fold" evidence="2">
    <location>
        <begin position="58"/>
        <end position="179"/>
    </location>
</feature>
<keyword evidence="1" id="KW-0676">Redox-active center</keyword>
<comment type="caution">
    <text evidence="3">The sequence shown here is derived from an EMBL/GenBank/DDBJ whole genome shotgun (WGS) entry which is preliminary data.</text>
</comment>
<dbReference type="PANTHER" id="PTHR35272:SF4">
    <property type="entry name" value="THIOL:DISULFIDE INTERCHANGE PROTEIN DSBG"/>
    <property type="match status" value="1"/>
</dbReference>
<accession>A0A368XNK1</accession>
<dbReference type="OrthoDB" id="5298214at2"/>